<evidence type="ECO:0000256" key="11">
    <source>
        <dbReference type="ARBA" id="ARBA00023264"/>
    </source>
</evidence>
<evidence type="ECO:0000313" key="14">
    <source>
        <dbReference type="Proteomes" id="UP000053558"/>
    </source>
</evidence>
<evidence type="ECO:0000256" key="12">
    <source>
        <dbReference type="SAM" id="Phobius"/>
    </source>
</evidence>
<keyword evidence="11" id="KW-1208">Phospholipid metabolism</keyword>
<dbReference type="Gene3D" id="1.20.120.1630">
    <property type="match status" value="1"/>
</dbReference>
<dbReference type="PANTHER" id="PTHR43847:SF1">
    <property type="entry name" value="BLL3993 PROTEIN"/>
    <property type="match status" value="1"/>
</dbReference>
<keyword evidence="4" id="KW-0949">S-adenosyl-L-methionine</keyword>
<dbReference type="AlphaFoldDB" id="A0A5M3MZV7"/>
<keyword evidence="8" id="KW-0443">Lipid metabolism</keyword>
<evidence type="ECO:0000256" key="2">
    <source>
        <dbReference type="ARBA" id="ARBA00022516"/>
    </source>
</evidence>
<keyword evidence="9 12" id="KW-0472">Membrane</keyword>
<gene>
    <name evidence="13" type="ORF">CONPUDRAFT_48846</name>
</gene>
<comment type="subcellular location">
    <subcellularLocation>
        <location evidence="1">Endomembrane system</location>
        <topology evidence="1">Multi-pass membrane protein</topology>
    </subcellularLocation>
</comment>
<keyword evidence="14" id="KW-1185">Reference proteome</keyword>
<evidence type="ECO:0000256" key="5">
    <source>
        <dbReference type="ARBA" id="ARBA00022692"/>
    </source>
</evidence>
<dbReference type="GO" id="GO:0032259">
    <property type="term" value="P:methylation"/>
    <property type="evidence" value="ECO:0007669"/>
    <property type="project" value="UniProtKB-KW"/>
</dbReference>
<dbReference type="GeneID" id="19207300"/>
<keyword evidence="5 12" id="KW-0812">Transmembrane</keyword>
<evidence type="ECO:0000256" key="10">
    <source>
        <dbReference type="ARBA" id="ARBA00023209"/>
    </source>
</evidence>
<keyword evidence="3" id="KW-0489">Methyltransferase</keyword>
<reference evidence="14" key="1">
    <citation type="journal article" date="2012" name="Science">
        <title>The Paleozoic origin of enzymatic lignin decomposition reconstructed from 31 fungal genomes.</title>
        <authorList>
            <person name="Floudas D."/>
            <person name="Binder M."/>
            <person name="Riley R."/>
            <person name="Barry K."/>
            <person name="Blanchette R.A."/>
            <person name="Henrissat B."/>
            <person name="Martinez A.T."/>
            <person name="Otillar R."/>
            <person name="Spatafora J.W."/>
            <person name="Yadav J.S."/>
            <person name="Aerts A."/>
            <person name="Benoit I."/>
            <person name="Boyd A."/>
            <person name="Carlson A."/>
            <person name="Copeland A."/>
            <person name="Coutinho P.M."/>
            <person name="de Vries R.P."/>
            <person name="Ferreira P."/>
            <person name="Findley K."/>
            <person name="Foster B."/>
            <person name="Gaskell J."/>
            <person name="Glotzer D."/>
            <person name="Gorecki P."/>
            <person name="Heitman J."/>
            <person name="Hesse C."/>
            <person name="Hori C."/>
            <person name="Igarashi K."/>
            <person name="Jurgens J.A."/>
            <person name="Kallen N."/>
            <person name="Kersten P."/>
            <person name="Kohler A."/>
            <person name="Kuees U."/>
            <person name="Kumar T.K.A."/>
            <person name="Kuo A."/>
            <person name="LaButti K."/>
            <person name="Larrondo L.F."/>
            <person name="Lindquist E."/>
            <person name="Ling A."/>
            <person name="Lombard V."/>
            <person name="Lucas S."/>
            <person name="Lundell T."/>
            <person name="Martin R."/>
            <person name="McLaughlin D.J."/>
            <person name="Morgenstern I."/>
            <person name="Morin E."/>
            <person name="Murat C."/>
            <person name="Nagy L.G."/>
            <person name="Nolan M."/>
            <person name="Ohm R.A."/>
            <person name="Patyshakuliyeva A."/>
            <person name="Rokas A."/>
            <person name="Ruiz-Duenas F.J."/>
            <person name="Sabat G."/>
            <person name="Salamov A."/>
            <person name="Samejima M."/>
            <person name="Schmutz J."/>
            <person name="Slot J.C."/>
            <person name="St John F."/>
            <person name="Stenlid J."/>
            <person name="Sun H."/>
            <person name="Sun S."/>
            <person name="Syed K."/>
            <person name="Tsang A."/>
            <person name="Wiebenga A."/>
            <person name="Young D."/>
            <person name="Pisabarro A."/>
            <person name="Eastwood D.C."/>
            <person name="Martin F."/>
            <person name="Cullen D."/>
            <person name="Grigoriev I.V."/>
            <person name="Hibbett D.S."/>
        </authorList>
    </citation>
    <scope>NUCLEOTIDE SEQUENCE [LARGE SCALE GENOMIC DNA]</scope>
    <source>
        <strain evidence="14">RWD-64-598 SS2</strain>
    </source>
</reference>
<dbReference type="InterPro" id="IPR052527">
    <property type="entry name" value="Metal_cation-efflux_comp"/>
</dbReference>
<comment type="caution">
    <text evidence="13">The sequence shown here is derived from an EMBL/GenBank/DDBJ whole genome shotgun (WGS) entry which is preliminary data.</text>
</comment>
<keyword evidence="10" id="KW-0594">Phospholipid biosynthesis</keyword>
<evidence type="ECO:0000256" key="1">
    <source>
        <dbReference type="ARBA" id="ARBA00004127"/>
    </source>
</evidence>
<evidence type="ECO:0000256" key="6">
    <source>
        <dbReference type="ARBA" id="ARBA00022824"/>
    </source>
</evidence>
<evidence type="ECO:0000256" key="3">
    <source>
        <dbReference type="ARBA" id="ARBA00022603"/>
    </source>
</evidence>
<accession>A0A5M3MZV7</accession>
<dbReference type="RefSeq" id="XP_007764108.1">
    <property type="nucleotide sequence ID" value="XM_007765918.1"/>
</dbReference>
<evidence type="ECO:0000256" key="9">
    <source>
        <dbReference type="ARBA" id="ARBA00023136"/>
    </source>
</evidence>
<dbReference type="Pfam" id="PF04191">
    <property type="entry name" value="PEMT"/>
    <property type="match status" value="1"/>
</dbReference>
<dbReference type="UniPathway" id="UPA00753"/>
<dbReference type="GO" id="GO:0012505">
    <property type="term" value="C:endomembrane system"/>
    <property type="evidence" value="ECO:0007669"/>
    <property type="project" value="UniProtKB-SubCell"/>
</dbReference>
<dbReference type="PANTHER" id="PTHR43847">
    <property type="entry name" value="BLL3993 PROTEIN"/>
    <property type="match status" value="1"/>
</dbReference>
<evidence type="ECO:0008006" key="15">
    <source>
        <dbReference type="Google" id="ProtNLM"/>
    </source>
</evidence>
<dbReference type="EMBL" id="JH711574">
    <property type="protein sequence ID" value="EIW84680.1"/>
    <property type="molecule type" value="Genomic_DNA"/>
</dbReference>
<dbReference type="GO" id="GO:0008168">
    <property type="term" value="F:methyltransferase activity"/>
    <property type="evidence" value="ECO:0007669"/>
    <property type="project" value="UniProtKB-KW"/>
</dbReference>
<organism evidence="13 14">
    <name type="scientific">Coniophora puteana (strain RWD-64-598)</name>
    <name type="common">Brown rot fungus</name>
    <dbReference type="NCBI Taxonomy" id="741705"/>
    <lineage>
        <taxon>Eukaryota</taxon>
        <taxon>Fungi</taxon>
        <taxon>Dikarya</taxon>
        <taxon>Basidiomycota</taxon>
        <taxon>Agaricomycotina</taxon>
        <taxon>Agaricomycetes</taxon>
        <taxon>Agaricomycetidae</taxon>
        <taxon>Boletales</taxon>
        <taxon>Coniophorineae</taxon>
        <taxon>Coniophoraceae</taxon>
        <taxon>Coniophora</taxon>
    </lineage>
</organism>
<proteinExistence type="predicted"/>
<keyword evidence="3" id="KW-0808">Transferase</keyword>
<evidence type="ECO:0000313" key="13">
    <source>
        <dbReference type="EMBL" id="EIW84680.1"/>
    </source>
</evidence>
<keyword evidence="2" id="KW-0444">Lipid biosynthesis</keyword>
<dbReference type="OrthoDB" id="422086at2759"/>
<dbReference type="InterPro" id="IPR007318">
    <property type="entry name" value="Phopholipid_MeTrfase"/>
</dbReference>
<dbReference type="OMA" id="QWHTIGR"/>
<evidence type="ECO:0000256" key="8">
    <source>
        <dbReference type="ARBA" id="ARBA00023098"/>
    </source>
</evidence>
<dbReference type="GO" id="GO:0006656">
    <property type="term" value="P:phosphatidylcholine biosynthetic process"/>
    <property type="evidence" value="ECO:0007669"/>
    <property type="project" value="UniProtKB-UniPathway"/>
</dbReference>
<dbReference type="KEGG" id="cput:CONPUDRAFT_48846"/>
<keyword evidence="6" id="KW-0256">Endoplasmic reticulum</keyword>
<keyword evidence="7 12" id="KW-1133">Transmembrane helix</keyword>
<feature type="transmembrane region" description="Helical" evidence="12">
    <location>
        <begin position="154"/>
        <end position="172"/>
    </location>
</feature>
<protein>
    <recommendedName>
        <fullName evidence="15">Protein-S-isoprenylcysteine O-methyltransferase</fullName>
    </recommendedName>
</protein>
<evidence type="ECO:0000256" key="7">
    <source>
        <dbReference type="ARBA" id="ARBA00022989"/>
    </source>
</evidence>
<evidence type="ECO:0000256" key="4">
    <source>
        <dbReference type="ARBA" id="ARBA00022691"/>
    </source>
</evidence>
<name>A0A5M3MZV7_CONPW</name>
<dbReference type="Proteomes" id="UP000053558">
    <property type="component" value="Unassembled WGS sequence"/>
</dbReference>
<sequence>MAYVFLSGTRIHASLKKIADAQGGEIRKDSLPTSFLGRIVTPIHGLAFLLPQAAYLVGVPLSGFRQPDWMLRWALPSLNLTLGQKASVRLVASGMLVLVLHGFYKRIAKDLGDQWHTIGRRKNVKIVKHGVYSVVRHPMYTAVLIQQLLFGLMYWSYVPFATFGICSVAFAIKMPIEEDLIMQDASVADEYKVYKKEVPYRILPYLW</sequence>